<dbReference type="RefSeq" id="WP_072959909.1">
    <property type="nucleotide sequence ID" value="NZ_FQUT01000009.1"/>
</dbReference>
<accession>A0A1M5GC87</accession>
<evidence type="ECO:0000313" key="2">
    <source>
        <dbReference type="EMBL" id="SHG01309.1"/>
    </source>
</evidence>
<protein>
    <submittedName>
        <fullName evidence="2">Uncharacterized protein</fullName>
    </submittedName>
</protein>
<dbReference type="STRING" id="1416778.SAMN05443633_10981"/>
<keyword evidence="3" id="KW-1185">Reference proteome</keyword>
<feature type="region of interest" description="Disordered" evidence="1">
    <location>
        <begin position="1"/>
        <end position="62"/>
    </location>
</feature>
<feature type="compositionally biased region" description="Basic and acidic residues" evidence="1">
    <location>
        <begin position="1"/>
        <end position="22"/>
    </location>
</feature>
<organism evidence="2 3">
    <name type="scientific">Chryseobacterium arachidis</name>
    <dbReference type="NCBI Taxonomy" id="1416778"/>
    <lineage>
        <taxon>Bacteria</taxon>
        <taxon>Pseudomonadati</taxon>
        <taxon>Bacteroidota</taxon>
        <taxon>Flavobacteriia</taxon>
        <taxon>Flavobacteriales</taxon>
        <taxon>Weeksellaceae</taxon>
        <taxon>Chryseobacterium group</taxon>
        <taxon>Chryseobacterium</taxon>
    </lineage>
</organism>
<dbReference type="Proteomes" id="UP000184518">
    <property type="component" value="Unassembled WGS sequence"/>
</dbReference>
<evidence type="ECO:0000313" key="3">
    <source>
        <dbReference type="Proteomes" id="UP000184518"/>
    </source>
</evidence>
<reference evidence="3" key="1">
    <citation type="submission" date="2016-11" db="EMBL/GenBank/DDBJ databases">
        <authorList>
            <person name="Varghese N."/>
            <person name="Submissions S."/>
        </authorList>
    </citation>
    <scope>NUCLEOTIDE SEQUENCE [LARGE SCALE GENOMIC DNA]</scope>
    <source>
        <strain evidence="3">DSM 27619</strain>
    </source>
</reference>
<name>A0A1M5GC87_9FLAO</name>
<gene>
    <name evidence="2" type="ORF">SAMN05443633_10981</name>
</gene>
<sequence>MDTKGKGKKEESANSAETKKQNQDFPNIPASSKKTNPPDVDKEDVQKSSKNNKSGKTDNTKE</sequence>
<dbReference type="AlphaFoldDB" id="A0A1M5GC87"/>
<dbReference type="OrthoDB" id="1273615at2"/>
<feature type="compositionally biased region" description="Polar residues" evidence="1">
    <location>
        <begin position="23"/>
        <end position="35"/>
    </location>
</feature>
<dbReference type="EMBL" id="FQUT01000009">
    <property type="protein sequence ID" value="SHG01309.1"/>
    <property type="molecule type" value="Genomic_DNA"/>
</dbReference>
<proteinExistence type="predicted"/>
<evidence type="ECO:0000256" key="1">
    <source>
        <dbReference type="SAM" id="MobiDB-lite"/>
    </source>
</evidence>